<proteinExistence type="predicted"/>
<protein>
    <submittedName>
        <fullName evidence="2">Uncharacterized protein</fullName>
    </submittedName>
</protein>
<dbReference type="EMBL" id="MPDP01000068">
    <property type="protein sequence ID" value="KAK1485719.1"/>
    <property type="molecule type" value="Genomic_DNA"/>
</dbReference>
<dbReference type="Proteomes" id="UP001239213">
    <property type="component" value="Unassembled WGS sequence"/>
</dbReference>
<organism evidence="2 3">
    <name type="scientific">Colletotrichum cuscutae</name>
    <dbReference type="NCBI Taxonomy" id="1209917"/>
    <lineage>
        <taxon>Eukaryota</taxon>
        <taxon>Fungi</taxon>
        <taxon>Dikarya</taxon>
        <taxon>Ascomycota</taxon>
        <taxon>Pezizomycotina</taxon>
        <taxon>Sordariomycetes</taxon>
        <taxon>Hypocreomycetidae</taxon>
        <taxon>Glomerellales</taxon>
        <taxon>Glomerellaceae</taxon>
        <taxon>Colletotrichum</taxon>
        <taxon>Colletotrichum acutatum species complex</taxon>
    </lineage>
</organism>
<feature type="compositionally biased region" description="Basic and acidic residues" evidence="1">
    <location>
        <begin position="194"/>
        <end position="219"/>
    </location>
</feature>
<evidence type="ECO:0000256" key="1">
    <source>
        <dbReference type="SAM" id="MobiDB-lite"/>
    </source>
</evidence>
<sequence>MCEEILFGHLVAEDDSSCTLVNVTPHYAESLSMRYLLDKFVEASDEFFEVEFSLCTSSVQTAFIDSWPVDISDENGAGEATLCTLGASSRLKERRNMMNKYQESDIVEYEDGLGCEAFDNTDFLWEETARIGPILGYQHKGLLEYLEDDIIQQIHYDMQNQDDYIASQPILLEGHSGHHTTTKLNIQAYNGEVIGDRHGDNNKDDHQAPHEFNHKTKSS</sequence>
<keyword evidence="3" id="KW-1185">Reference proteome</keyword>
<evidence type="ECO:0000313" key="2">
    <source>
        <dbReference type="EMBL" id="KAK1485719.1"/>
    </source>
</evidence>
<accession>A0AAI9Y601</accession>
<comment type="caution">
    <text evidence="2">The sequence shown here is derived from an EMBL/GenBank/DDBJ whole genome shotgun (WGS) entry which is preliminary data.</text>
</comment>
<feature type="region of interest" description="Disordered" evidence="1">
    <location>
        <begin position="193"/>
        <end position="219"/>
    </location>
</feature>
<reference evidence="2" key="1">
    <citation type="submission" date="2016-11" db="EMBL/GenBank/DDBJ databases">
        <title>The genome sequence of Colletotrichum cuscutae.</title>
        <authorList>
            <person name="Baroncelli R."/>
        </authorList>
    </citation>
    <scope>NUCLEOTIDE SEQUENCE</scope>
    <source>
        <strain evidence="2">IMI 304802</strain>
    </source>
</reference>
<dbReference type="AlphaFoldDB" id="A0AAI9Y601"/>
<gene>
    <name evidence="2" type="ORF">CCUS01_03860</name>
</gene>
<name>A0AAI9Y601_9PEZI</name>
<evidence type="ECO:0000313" key="3">
    <source>
        <dbReference type="Proteomes" id="UP001239213"/>
    </source>
</evidence>